<gene>
    <name evidence="3" type="ORF">E5R92_03340</name>
</gene>
<name>A0A6H1Q1W7_9PROT</name>
<accession>A0A6H1Q1W7</accession>
<dbReference type="Proteomes" id="UP000501094">
    <property type="component" value="Chromosome"/>
</dbReference>
<keyword evidence="1" id="KW-0328">Glycosyltransferase</keyword>
<reference evidence="3 4" key="1">
    <citation type="journal article" date="2020" name="Nat. Microbiol.">
        <title>Lysogenic host-virus interactions in SAR11 marine bacteria.</title>
        <authorList>
            <person name="Morris R.M."/>
            <person name="Cain K.R."/>
            <person name="Hvorecny K.L."/>
            <person name="Kollman J.M."/>
        </authorList>
    </citation>
    <scope>NUCLEOTIDE SEQUENCE [LARGE SCALE GENOMIC DNA]</scope>
    <source>
        <strain evidence="3 4">NP1</strain>
    </source>
</reference>
<dbReference type="KEGG" id="peg:E5R92_03340"/>
<dbReference type="AlphaFoldDB" id="A0A6H1Q1W7"/>
<dbReference type="GO" id="GO:0008713">
    <property type="term" value="F:ADP-heptose-lipopolysaccharide heptosyltransferase activity"/>
    <property type="evidence" value="ECO:0007669"/>
    <property type="project" value="TreeGrafter"/>
</dbReference>
<evidence type="ECO:0008006" key="5">
    <source>
        <dbReference type="Google" id="ProtNLM"/>
    </source>
</evidence>
<evidence type="ECO:0000256" key="1">
    <source>
        <dbReference type="ARBA" id="ARBA00022676"/>
    </source>
</evidence>
<dbReference type="GO" id="GO:0009244">
    <property type="term" value="P:lipopolysaccharide core region biosynthetic process"/>
    <property type="evidence" value="ECO:0007669"/>
    <property type="project" value="TreeGrafter"/>
</dbReference>
<dbReference type="GO" id="GO:0005829">
    <property type="term" value="C:cytosol"/>
    <property type="evidence" value="ECO:0007669"/>
    <property type="project" value="TreeGrafter"/>
</dbReference>
<sequence>MFILCLKIYIQTILKNILIYRTGSLGDTIVALPALQIIRNKNPNSKIYYLHIKNHDLSSVSPVKIFKDLQLIDRFIEMDNINSLEGFYTSFKILKKIKIKKLYYLNEDRPINKKIRDFIFFKILLNFKILGLSIFSNNNCFYEGYYLANKIQKTSFKNLLSINELLRKKFKESIKLDNFFKLRNYITISPGGRIPSKRWKISNWKTLIKKIISKNKNIKIIILGTKKDKYQNYEISKIFKNNVLNFTGKTSFKKLTYILNFTNLHICHDDGTMHLSILLNKKVLSIFHNIDFKKKWFQGHNKKHLQLYSLYGIESIKVEKVMQNFSKLKKIKI</sequence>
<keyword evidence="2" id="KW-0808">Transferase</keyword>
<evidence type="ECO:0000256" key="2">
    <source>
        <dbReference type="ARBA" id="ARBA00022679"/>
    </source>
</evidence>
<evidence type="ECO:0000313" key="3">
    <source>
        <dbReference type="EMBL" id="QIZ20818.1"/>
    </source>
</evidence>
<dbReference type="InterPro" id="IPR002201">
    <property type="entry name" value="Glyco_trans_9"/>
</dbReference>
<keyword evidence="4" id="KW-1185">Reference proteome</keyword>
<dbReference type="SUPFAM" id="SSF53756">
    <property type="entry name" value="UDP-Glycosyltransferase/glycogen phosphorylase"/>
    <property type="match status" value="1"/>
</dbReference>
<dbReference type="EMBL" id="CP038852">
    <property type="protein sequence ID" value="QIZ20818.1"/>
    <property type="molecule type" value="Genomic_DNA"/>
</dbReference>
<protein>
    <recommendedName>
        <fullName evidence="5">Lipopolysaccharide heptosyltransferase family protein</fullName>
    </recommendedName>
</protein>
<dbReference type="Pfam" id="PF01075">
    <property type="entry name" value="Glyco_transf_9"/>
    <property type="match status" value="1"/>
</dbReference>
<dbReference type="InterPro" id="IPR051199">
    <property type="entry name" value="LPS_LOS_Heptosyltrfase"/>
</dbReference>
<dbReference type="Gene3D" id="3.40.50.2000">
    <property type="entry name" value="Glycogen Phosphorylase B"/>
    <property type="match status" value="2"/>
</dbReference>
<dbReference type="PANTHER" id="PTHR30160:SF1">
    <property type="entry name" value="LIPOPOLYSACCHARIDE 1,2-N-ACETYLGLUCOSAMINETRANSFERASE-RELATED"/>
    <property type="match status" value="1"/>
</dbReference>
<organism evidence="3 4">
    <name type="scientific">Candidatus Pelagibacter giovannonii</name>
    <dbReference type="NCBI Taxonomy" id="2563896"/>
    <lineage>
        <taxon>Bacteria</taxon>
        <taxon>Pseudomonadati</taxon>
        <taxon>Pseudomonadota</taxon>
        <taxon>Alphaproteobacteria</taxon>
        <taxon>Candidatus Pelagibacterales</taxon>
        <taxon>Candidatus Pelagibacteraceae</taxon>
        <taxon>Candidatus Pelagibacter</taxon>
    </lineage>
</organism>
<evidence type="ECO:0000313" key="4">
    <source>
        <dbReference type="Proteomes" id="UP000501094"/>
    </source>
</evidence>
<proteinExistence type="predicted"/>
<dbReference type="PANTHER" id="PTHR30160">
    <property type="entry name" value="TETRAACYLDISACCHARIDE 4'-KINASE-RELATED"/>
    <property type="match status" value="1"/>
</dbReference>
<dbReference type="CDD" id="cd03789">
    <property type="entry name" value="GT9_LPS_heptosyltransferase"/>
    <property type="match status" value="1"/>
</dbReference>